<dbReference type="EMBL" id="LR890047">
    <property type="protein sequence ID" value="CAD6507383.1"/>
    <property type="molecule type" value="Genomic_DNA"/>
</dbReference>
<organism evidence="8 9">
    <name type="scientific">Candidatus Profftia tarda</name>
    <dbReference type="NCBI Taxonomy" id="1177216"/>
    <lineage>
        <taxon>Bacteria</taxon>
        <taxon>Pseudomonadati</taxon>
        <taxon>Pseudomonadota</taxon>
        <taxon>Gammaproteobacteria</taxon>
        <taxon>Enterobacterales</taxon>
        <taxon>Enterobacteriaceae</taxon>
        <taxon>Candidatus Profftia</taxon>
    </lineage>
</organism>
<feature type="binding site" evidence="6">
    <location>
        <position position="300"/>
    </location>
    <ligand>
        <name>ATP</name>
        <dbReference type="ChEBI" id="CHEBI:30616"/>
    </ligand>
</feature>
<dbReference type="HAMAP" id="MF_00174">
    <property type="entry name" value="EF_P_modif_A"/>
    <property type="match status" value="1"/>
</dbReference>
<evidence type="ECO:0000313" key="9">
    <source>
        <dbReference type="Proteomes" id="UP000683585"/>
    </source>
</evidence>
<dbReference type="Pfam" id="PF00152">
    <property type="entry name" value="tRNA-synt_2"/>
    <property type="match status" value="1"/>
</dbReference>
<evidence type="ECO:0000256" key="6">
    <source>
        <dbReference type="HAMAP-Rule" id="MF_00174"/>
    </source>
</evidence>
<feature type="binding site" evidence="6">
    <location>
        <begin position="76"/>
        <end position="78"/>
    </location>
    <ligand>
        <name>substrate</name>
    </ligand>
</feature>
<dbReference type="PANTHER" id="PTHR42918">
    <property type="entry name" value="LYSYL-TRNA SYNTHETASE"/>
    <property type="match status" value="1"/>
</dbReference>
<feature type="binding site" evidence="6">
    <location>
        <position position="109"/>
    </location>
    <ligand>
        <name>ATP</name>
        <dbReference type="ChEBI" id="CHEBI:30616"/>
    </ligand>
</feature>
<feature type="binding site" evidence="6">
    <location>
        <position position="118"/>
    </location>
    <ligand>
        <name>substrate</name>
    </ligand>
</feature>
<dbReference type="GO" id="GO:0016880">
    <property type="term" value="F:acid-ammonia (or amide) ligase activity"/>
    <property type="evidence" value="ECO:0007669"/>
    <property type="project" value="UniProtKB-UniRule"/>
</dbReference>
<evidence type="ECO:0000256" key="3">
    <source>
        <dbReference type="ARBA" id="ARBA00022741"/>
    </source>
</evidence>
<dbReference type="GO" id="GO:0000049">
    <property type="term" value="F:tRNA binding"/>
    <property type="evidence" value="ECO:0007669"/>
    <property type="project" value="TreeGrafter"/>
</dbReference>
<dbReference type="KEGG" id="ptf:PROFFT_A_00620"/>
<dbReference type="PANTHER" id="PTHR42918:SF6">
    <property type="entry name" value="ELONGATION FACTOR P--(R)-BETA-LYSINE LIGASE"/>
    <property type="match status" value="1"/>
</dbReference>
<dbReference type="FunFam" id="3.30.930.10:FF:000017">
    <property type="entry name" value="Elongation factor P--(R)-beta-lysine ligase"/>
    <property type="match status" value="1"/>
</dbReference>
<comment type="catalytic activity">
    <reaction evidence="5">
        <text>D-beta-lysine + L-lysyl-[protein] + ATP = N(6)-((3R)-3,6-diaminohexanoyl)-L-lysyl-[protein] + AMP + diphosphate + H(+)</text>
        <dbReference type="Rhea" id="RHEA:83435"/>
        <dbReference type="Rhea" id="RHEA-COMP:9752"/>
        <dbReference type="Rhea" id="RHEA-COMP:20131"/>
        <dbReference type="ChEBI" id="CHEBI:15378"/>
        <dbReference type="ChEBI" id="CHEBI:29969"/>
        <dbReference type="ChEBI" id="CHEBI:30616"/>
        <dbReference type="ChEBI" id="CHEBI:33019"/>
        <dbReference type="ChEBI" id="CHEBI:84138"/>
        <dbReference type="ChEBI" id="CHEBI:156053"/>
        <dbReference type="ChEBI" id="CHEBI:456215"/>
    </reaction>
    <physiologicalReaction direction="left-to-right" evidence="5">
        <dbReference type="Rhea" id="RHEA:83436"/>
    </physiologicalReaction>
</comment>
<accession>A0A8E4EXV0</accession>
<dbReference type="Proteomes" id="UP000683585">
    <property type="component" value="Chromosome"/>
</dbReference>
<dbReference type="NCBIfam" id="TIGR00462">
    <property type="entry name" value="genX"/>
    <property type="match status" value="1"/>
</dbReference>
<evidence type="ECO:0000256" key="2">
    <source>
        <dbReference type="ARBA" id="ARBA00022598"/>
    </source>
</evidence>
<dbReference type="GO" id="GO:0005524">
    <property type="term" value="F:ATP binding"/>
    <property type="evidence" value="ECO:0007669"/>
    <property type="project" value="UniProtKB-UniRule"/>
</dbReference>
<dbReference type="GO" id="GO:0004824">
    <property type="term" value="F:lysine-tRNA ligase activity"/>
    <property type="evidence" value="ECO:0007669"/>
    <property type="project" value="InterPro"/>
</dbReference>
<dbReference type="InterPro" id="IPR004364">
    <property type="entry name" value="Aa-tRNA-synt_II"/>
</dbReference>
<protein>
    <recommendedName>
        <fullName evidence="6">Elongation factor P--(R)-beta-lysine ligase</fullName>
        <shortName evidence="6">EF-P--(R)-beta-lysine ligase</shortName>
        <ecNumber evidence="6">6.3.2.-</ecNumber>
    </recommendedName>
    <alternativeName>
        <fullName evidence="6">EF-P post-translational modification enzyme A</fullName>
    </alternativeName>
    <alternativeName>
        <fullName evidence="6">EF-P-lysine lysyltransferase</fullName>
    </alternativeName>
</protein>
<keyword evidence="9" id="KW-1185">Reference proteome</keyword>
<feature type="binding site" evidence="6">
    <location>
        <begin position="244"/>
        <end position="245"/>
    </location>
    <ligand>
        <name>ATP</name>
        <dbReference type="ChEBI" id="CHEBI:30616"/>
    </ligand>
</feature>
<dbReference type="InterPro" id="IPR004525">
    <property type="entry name" value="EpmA"/>
</dbReference>
<comment type="similarity">
    <text evidence="6">Belongs to the class-II aminoacyl-tRNA synthetase family. EpmA subfamily.</text>
</comment>
<evidence type="ECO:0000256" key="1">
    <source>
        <dbReference type="ARBA" id="ARBA00011738"/>
    </source>
</evidence>
<keyword evidence="8" id="KW-0648">Protein biosynthesis</keyword>
<dbReference type="EC" id="6.3.2.-" evidence="6"/>
<comment type="caution">
    <text evidence="6">Lacks conserved residue(s) required for the propagation of feature annotation.</text>
</comment>
<comment type="function">
    <text evidence="6">With EpmB is involved in the beta-lysylation step of the post-translational modification of translation elongation factor P (EF-P). Catalyzes the ATP-dependent activation of (R)-beta-lysine produced by EpmB, forming a lysyl-adenylate, from which the beta-lysyl moiety is then transferred to the epsilon-amino group of a conserved specific lysine residue in EF-P.</text>
</comment>
<reference evidence="8" key="1">
    <citation type="submission" date="2020-10" db="EMBL/GenBank/DDBJ databases">
        <authorList>
            <person name="Szabo G."/>
        </authorList>
    </citation>
    <scope>NUCLEOTIDE SEQUENCE</scope>
    <source>
        <strain evidence="8">PROFFT</strain>
    </source>
</reference>
<feature type="domain" description="Aminoacyl-transfer RNA synthetases class-II family profile" evidence="7">
    <location>
        <begin position="19"/>
        <end position="321"/>
    </location>
</feature>
<dbReference type="AlphaFoldDB" id="A0A8E4EXV0"/>
<dbReference type="GO" id="GO:0003746">
    <property type="term" value="F:translation elongation factor activity"/>
    <property type="evidence" value="ECO:0007669"/>
    <property type="project" value="UniProtKB-KW"/>
</dbReference>
<comment type="subunit">
    <text evidence="1 6">Homodimer.</text>
</comment>
<keyword evidence="8" id="KW-0251">Elongation factor</keyword>
<dbReference type="PROSITE" id="PS50862">
    <property type="entry name" value="AA_TRNA_LIGASE_II"/>
    <property type="match status" value="1"/>
</dbReference>
<keyword evidence="4 6" id="KW-0067">ATP-binding</keyword>
<proteinExistence type="inferred from homology"/>
<evidence type="ECO:0000256" key="5">
    <source>
        <dbReference type="ARBA" id="ARBA00052794"/>
    </source>
</evidence>
<dbReference type="NCBIfam" id="NF006828">
    <property type="entry name" value="PRK09350.1"/>
    <property type="match status" value="1"/>
</dbReference>
<name>A0A8E4EXV0_9ENTR</name>
<evidence type="ECO:0000313" key="8">
    <source>
        <dbReference type="EMBL" id="CAD6507383.1"/>
    </source>
</evidence>
<dbReference type="RefSeq" id="WP_216782510.1">
    <property type="nucleotide sequence ID" value="NZ_LR890047.1"/>
</dbReference>
<sequence>MSDTEKWQPSAPITNLLKRAAIISKIRTFFSDRGILEVDTPSMSQTTVTDIYLVPFQTDFQGVRPQQDVKLYMITSPEYHMKRLLAAGSGPIYQIGKSFRNAEYGRYHNPEFSILEWYRPHYNMYSLMNEVDNFIQEVIDCDRAEILSYQQAFMHHLNIDPLAAEHTQLYAVAAALDLKNLVNDPEDRESLIQLLFTFGVEPHIGHDKPIFIYNYPASQASLAQISNKDHRVAERFEVYYKNVELANGFHELNCACEQRVRFQQDNYKRAVLGLPQHAIDEKLLAALEHGLPDCSGVALGVDRLVMLGLGEERLSAVMTFPIDRA</sequence>
<gene>
    <name evidence="6 8" type="primary">epmA</name>
    <name evidence="8" type="ORF">PROFFT_A_00620</name>
</gene>
<evidence type="ECO:0000259" key="7">
    <source>
        <dbReference type="PROSITE" id="PS50862"/>
    </source>
</evidence>
<feature type="binding site" evidence="6">
    <location>
        <position position="251"/>
    </location>
    <ligand>
        <name>substrate</name>
    </ligand>
</feature>
<dbReference type="GO" id="GO:0005829">
    <property type="term" value="C:cytosol"/>
    <property type="evidence" value="ECO:0007669"/>
    <property type="project" value="TreeGrafter"/>
</dbReference>
<dbReference type="GO" id="GO:0006430">
    <property type="term" value="P:lysyl-tRNA aminoacylation"/>
    <property type="evidence" value="ECO:0007669"/>
    <property type="project" value="InterPro"/>
</dbReference>
<dbReference type="InterPro" id="IPR006195">
    <property type="entry name" value="aa-tRNA-synth_II"/>
</dbReference>
<evidence type="ECO:0000256" key="4">
    <source>
        <dbReference type="ARBA" id="ARBA00022840"/>
    </source>
</evidence>
<keyword evidence="3 6" id="KW-0547">Nucleotide-binding</keyword>
<keyword evidence="2 6" id="KW-0436">Ligase</keyword>